<feature type="compositionally biased region" description="Basic and acidic residues" evidence="1">
    <location>
        <begin position="400"/>
        <end position="429"/>
    </location>
</feature>
<keyword evidence="2" id="KW-0472">Membrane</keyword>
<sequence>MVEVQIQSIGPTWPRKLPNSPKKTPCASCRLLRRCRLLPNGGALCRADKTSVRPATLHRTVVLELAFCNVGPSAFLDDSLCSYISAKMHIYTISGTIPSTGCTVHSLFRVCHHKFKPSLMGLPEIPMKIPPRDRRTDMIQCVISVGRLLAMTSPGILFALILTIFLRPPNDTPLGKPEFEVVLGVPCRPQGETLNLLRQGSKSNNSSLFHHLQSAANVQLPSGRTSSADARARETRDDNYMDPFGVRRLLVPTFVWPDLFYGNDQYHPAEPSHNSLVPAGGREAQPAGLLGVTFPSWIGLSDDEFRLPEDGIAERLDLIFGGGPLERSTLRSPPPGSSVPALSPQLLRLLVQRQHQQVQPAIADAFTSVVKKKNANYRVSKSSFQTQVFSLNCGQLSYGRHGDPSDRRIAARQRSESRRLREEEHDPRRGSPPCERLPRSSGRDRGRRHKGRSPHRIGAPFRPFEPHPDQSGRPKRARASRDVAERQKFRRHSGTRDGSARRTHRRRSDAGNQRGQLLRLEYGRSLGARVDDVDDTVDNVIVNGRGSRLGADPRVDGLVVDVDIERASRLFPDGDDVGVDELLLFVVVGRVDVVIVVDRRRSRRASRPAERPLDFLLSRHLFVFVIPGCSP</sequence>
<dbReference type="AlphaFoldDB" id="A0A6H5GCP3"/>
<organism evidence="3 4">
    <name type="scientific">Nesidiocoris tenuis</name>
    <dbReference type="NCBI Taxonomy" id="355587"/>
    <lineage>
        <taxon>Eukaryota</taxon>
        <taxon>Metazoa</taxon>
        <taxon>Ecdysozoa</taxon>
        <taxon>Arthropoda</taxon>
        <taxon>Hexapoda</taxon>
        <taxon>Insecta</taxon>
        <taxon>Pterygota</taxon>
        <taxon>Neoptera</taxon>
        <taxon>Paraneoptera</taxon>
        <taxon>Hemiptera</taxon>
        <taxon>Heteroptera</taxon>
        <taxon>Panheteroptera</taxon>
        <taxon>Cimicomorpha</taxon>
        <taxon>Miridae</taxon>
        <taxon>Dicyphina</taxon>
        <taxon>Nesidiocoris</taxon>
    </lineage>
</organism>
<feature type="region of interest" description="Disordered" evidence="1">
    <location>
        <begin position="397"/>
        <end position="516"/>
    </location>
</feature>
<accession>A0A6H5GCP3</accession>
<gene>
    <name evidence="3" type="ORF">NTEN_LOCUS6162</name>
</gene>
<keyword evidence="2" id="KW-0812">Transmembrane</keyword>
<proteinExistence type="predicted"/>
<feature type="compositionally biased region" description="Basic residues" evidence="1">
    <location>
        <begin position="445"/>
        <end position="455"/>
    </location>
</feature>
<evidence type="ECO:0000313" key="3">
    <source>
        <dbReference type="EMBL" id="CAA9999955.1"/>
    </source>
</evidence>
<reference evidence="3 4" key="1">
    <citation type="submission" date="2020-02" db="EMBL/GenBank/DDBJ databases">
        <authorList>
            <person name="Ferguson B K."/>
        </authorList>
    </citation>
    <scope>NUCLEOTIDE SEQUENCE [LARGE SCALE GENOMIC DNA]</scope>
</reference>
<keyword evidence="2" id="KW-1133">Transmembrane helix</keyword>
<evidence type="ECO:0000313" key="4">
    <source>
        <dbReference type="Proteomes" id="UP000479000"/>
    </source>
</evidence>
<keyword evidence="4" id="KW-1185">Reference proteome</keyword>
<evidence type="ECO:0000256" key="2">
    <source>
        <dbReference type="SAM" id="Phobius"/>
    </source>
</evidence>
<dbReference type="Proteomes" id="UP000479000">
    <property type="component" value="Unassembled WGS sequence"/>
</dbReference>
<evidence type="ECO:0000256" key="1">
    <source>
        <dbReference type="SAM" id="MobiDB-lite"/>
    </source>
</evidence>
<dbReference type="EMBL" id="CADCXU010009076">
    <property type="protein sequence ID" value="CAA9999955.1"/>
    <property type="molecule type" value="Genomic_DNA"/>
</dbReference>
<name>A0A6H5GCP3_9HEMI</name>
<protein>
    <submittedName>
        <fullName evidence="3">Uncharacterized protein</fullName>
    </submittedName>
</protein>
<feature type="transmembrane region" description="Helical" evidence="2">
    <location>
        <begin position="141"/>
        <end position="166"/>
    </location>
</feature>